<dbReference type="Gene3D" id="3.30.750.24">
    <property type="entry name" value="STAS domain"/>
    <property type="match status" value="1"/>
</dbReference>
<dbReference type="SUPFAM" id="SSF52091">
    <property type="entry name" value="SpoIIaa-like"/>
    <property type="match status" value="1"/>
</dbReference>
<dbReference type="InterPro" id="IPR036513">
    <property type="entry name" value="STAS_dom_sf"/>
</dbReference>
<dbReference type="KEGG" id="lcre:Pla8534_41140"/>
<sequence length="108" mass="11868">MQLPTEIFGNVIVVHTPEEVGDEQSDALENFLTSLERTKVIVDLDGTETFDSSGLTSLLNAKDILVECGGDLKISSTQGVNRKILEITRIDKRLEVFDSVIDAVKSFV</sequence>
<dbReference type="OrthoDB" id="277461at2"/>
<dbReference type="PANTHER" id="PTHR33495">
    <property type="entry name" value="ANTI-SIGMA FACTOR ANTAGONIST TM_1081-RELATED-RELATED"/>
    <property type="match status" value="1"/>
</dbReference>
<dbReference type="PROSITE" id="PS50801">
    <property type="entry name" value="STAS"/>
    <property type="match status" value="1"/>
</dbReference>
<dbReference type="InterPro" id="IPR002645">
    <property type="entry name" value="STAS_dom"/>
</dbReference>
<feature type="domain" description="STAS" evidence="1">
    <location>
        <begin position="1"/>
        <end position="107"/>
    </location>
</feature>
<reference evidence="2 3" key="1">
    <citation type="submission" date="2019-02" db="EMBL/GenBank/DDBJ databases">
        <title>Deep-cultivation of Planctomycetes and their phenomic and genomic characterization uncovers novel biology.</title>
        <authorList>
            <person name="Wiegand S."/>
            <person name="Jogler M."/>
            <person name="Boedeker C."/>
            <person name="Pinto D."/>
            <person name="Vollmers J."/>
            <person name="Rivas-Marin E."/>
            <person name="Kohn T."/>
            <person name="Peeters S.H."/>
            <person name="Heuer A."/>
            <person name="Rast P."/>
            <person name="Oberbeckmann S."/>
            <person name="Bunk B."/>
            <person name="Jeske O."/>
            <person name="Meyerdierks A."/>
            <person name="Storesund J.E."/>
            <person name="Kallscheuer N."/>
            <person name="Luecker S."/>
            <person name="Lage O.M."/>
            <person name="Pohl T."/>
            <person name="Merkel B.J."/>
            <person name="Hornburger P."/>
            <person name="Mueller R.-W."/>
            <person name="Bruemmer F."/>
            <person name="Labrenz M."/>
            <person name="Spormann A.M."/>
            <person name="Op den Camp H."/>
            <person name="Overmann J."/>
            <person name="Amann R."/>
            <person name="Jetten M.S.M."/>
            <person name="Mascher T."/>
            <person name="Medema M.H."/>
            <person name="Devos D.P."/>
            <person name="Kaster A.-K."/>
            <person name="Ovreas L."/>
            <person name="Rohde M."/>
            <person name="Galperin M.Y."/>
            <person name="Jogler C."/>
        </authorList>
    </citation>
    <scope>NUCLEOTIDE SEQUENCE [LARGE SCALE GENOMIC DNA]</scope>
    <source>
        <strain evidence="2 3">Pla85_3_4</strain>
    </source>
</reference>
<gene>
    <name evidence="2" type="ORF">Pla8534_41140</name>
</gene>
<organism evidence="2 3">
    <name type="scientific">Lignipirellula cremea</name>
    <dbReference type="NCBI Taxonomy" id="2528010"/>
    <lineage>
        <taxon>Bacteria</taxon>
        <taxon>Pseudomonadati</taxon>
        <taxon>Planctomycetota</taxon>
        <taxon>Planctomycetia</taxon>
        <taxon>Pirellulales</taxon>
        <taxon>Pirellulaceae</taxon>
        <taxon>Lignipirellula</taxon>
    </lineage>
</organism>
<dbReference type="GO" id="GO:0043856">
    <property type="term" value="F:anti-sigma factor antagonist activity"/>
    <property type="evidence" value="ECO:0007669"/>
    <property type="project" value="TreeGrafter"/>
</dbReference>
<evidence type="ECO:0000313" key="3">
    <source>
        <dbReference type="Proteomes" id="UP000317648"/>
    </source>
</evidence>
<name>A0A518DWV1_9BACT</name>
<evidence type="ECO:0000313" key="2">
    <source>
        <dbReference type="EMBL" id="QDU96294.1"/>
    </source>
</evidence>
<dbReference type="CDD" id="cd07043">
    <property type="entry name" value="STAS_anti-anti-sigma_factors"/>
    <property type="match status" value="1"/>
</dbReference>
<dbReference type="AlphaFoldDB" id="A0A518DWV1"/>
<accession>A0A518DWV1</accession>
<dbReference type="EMBL" id="CP036433">
    <property type="protein sequence ID" value="QDU96294.1"/>
    <property type="molecule type" value="Genomic_DNA"/>
</dbReference>
<evidence type="ECO:0000259" key="1">
    <source>
        <dbReference type="PROSITE" id="PS50801"/>
    </source>
</evidence>
<protein>
    <submittedName>
        <fullName evidence="2">STAS domain protein</fullName>
    </submittedName>
</protein>
<dbReference type="RefSeq" id="WP_145054936.1">
    <property type="nucleotide sequence ID" value="NZ_CP036433.1"/>
</dbReference>
<keyword evidence="3" id="KW-1185">Reference proteome</keyword>
<proteinExistence type="predicted"/>
<dbReference type="Pfam" id="PF01740">
    <property type="entry name" value="STAS"/>
    <property type="match status" value="1"/>
</dbReference>
<dbReference type="Proteomes" id="UP000317648">
    <property type="component" value="Chromosome"/>
</dbReference>